<dbReference type="PROSITE" id="PS50994">
    <property type="entry name" value="INTEGRASE"/>
    <property type="match status" value="1"/>
</dbReference>
<keyword evidence="4" id="KW-1185">Reference proteome</keyword>
<sequence length="290" mass="33176">MVEVTQEKVEHLLRAVDVRKASGPDDVSPQVLRHCSNFGGPRSVLCDNAKEFTGHEMRTWADQHGVELLFSTPYHPQANGMIERMHRTLKTVLAQLCEGYPQRWPNLLAECQKVMNAAVHSSTRVTPYVAFFGRHPPRNITAPLPTITSDHNDAGRLKRLIQEASTVSLRRYRAFANRHRKNEKVELGSLVWVKQETIIPGTCAKLNQKWKGPYKVAEIIRDGLIYILEDPFTGKNIQRAAEKIKPYVSHSDIIVQLGELIENNEPDDDDEDIVLPPRHRRPPRRFLEEM</sequence>
<feature type="region of interest" description="Disordered" evidence="1">
    <location>
        <begin position="263"/>
        <end position="290"/>
    </location>
</feature>
<evidence type="ECO:0000313" key="3">
    <source>
        <dbReference type="EMBL" id="KAK4324255.1"/>
    </source>
</evidence>
<feature type="compositionally biased region" description="Acidic residues" evidence="1">
    <location>
        <begin position="263"/>
        <end position="273"/>
    </location>
</feature>
<evidence type="ECO:0000259" key="2">
    <source>
        <dbReference type="PROSITE" id="PS50994"/>
    </source>
</evidence>
<dbReference type="AlphaFoldDB" id="A0AAE1QCE4"/>
<dbReference type="EMBL" id="JAWZYT010000373">
    <property type="protein sequence ID" value="KAK4324255.1"/>
    <property type="molecule type" value="Genomic_DNA"/>
</dbReference>
<evidence type="ECO:0000256" key="1">
    <source>
        <dbReference type="SAM" id="MobiDB-lite"/>
    </source>
</evidence>
<dbReference type="PANTHER" id="PTHR37984:SF5">
    <property type="entry name" value="PROTEIN NYNRIN-LIKE"/>
    <property type="match status" value="1"/>
</dbReference>
<dbReference type="InterPro" id="IPR036397">
    <property type="entry name" value="RNaseH_sf"/>
</dbReference>
<dbReference type="Gene3D" id="3.30.420.10">
    <property type="entry name" value="Ribonuclease H-like superfamily/Ribonuclease H"/>
    <property type="match status" value="1"/>
</dbReference>
<protein>
    <recommendedName>
        <fullName evidence="2">Integrase catalytic domain-containing protein</fullName>
    </recommendedName>
</protein>
<feature type="domain" description="Integrase catalytic" evidence="2">
    <location>
        <begin position="1"/>
        <end position="135"/>
    </location>
</feature>
<gene>
    <name evidence="3" type="ORF">Pmani_005095</name>
</gene>
<reference evidence="3" key="1">
    <citation type="submission" date="2023-11" db="EMBL/GenBank/DDBJ databases">
        <title>Genome assemblies of two species of porcelain crab, Petrolisthes cinctipes and Petrolisthes manimaculis (Anomura: Porcellanidae).</title>
        <authorList>
            <person name="Angst P."/>
        </authorList>
    </citation>
    <scope>NUCLEOTIDE SEQUENCE</scope>
    <source>
        <strain evidence="3">PB745_02</strain>
        <tissue evidence="3">Gill</tissue>
    </source>
</reference>
<dbReference type="InterPro" id="IPR001584">
    <property type="entry name" value="Integrase_cat-core"/>
</dbReference>
<accession>A0AAE1QCE4</accession>
<dbReference type="InterPro" id="IPR050951">
    <property type="entry name" value="Retrovirus_Pol_polyprotein"/>
</dbReference>
<comment type="caution">
    <text evidence="3">The sequence shown here is derived from an EMBL/GenBank/DDBJ whole genome shotgun (WGS) entry which is preliminary data.</text>
</comment>
<dbReference type="Proteomes" id="UP001292094">
    <property type="component" value="Unassembled WGS sequence"/>
</dbReference>
<dbReference type="GO" id="GO:0003676">
    <property type="term" value="F:nucleic acid binding"/>
    <property type="evidence" value="ECO:0007669"/>
    <property type="project" value="InterPro"/>
</dbReference>
<proteinExistence type="predicted"/>
<dbReference type="PANTHER" id="PTHR37984">
    <property type="entry name" value="PROTEIN CBG26694"/>
    <property type="match status" value="1"/>
</dbReference>
<organism evidence="3 4">
    <name type="scientific">Petrolisthes manimaculis</name>
    <dbReference type="NCBI Taxonomy" id="1843537"/>
    <lineage>
        <taxon>Eukaryota</taxon>
        <taxon>Metazoa</taxon>
        <taxon>Ecdysozoa</taxon>
        <taxon>Arthropoda</taxon>
        <taxon>Crustacea</taxon>
        <taxon>Multicrustacea</taxon>
        <taxon>Malacostraca</taxon>
        <taxon>Eumalacostraca</taxon>
        <taxon>Eucarida</taxon>
        <taxon>Decapoda</taxon>
        <taxon>Pleocyemata</taxon>
        <taxon>Anomura</taxon>
        <taxon>Galatheoidea</taxon>
        <taxon>Porcellanidae</taxon>
        <taxon>Petrolisthes</taxon>
    </lineage>
</organism>
<dbReference type="InterPro" id="IPR012337">
    <property type="entry name" value="RNaseH-like_sf"/>
</dbReference>
<name>A0AAE1QCE4_9EUCA</name>
<dbReference type="SUPFAM" id="SSF53098">
    <property type="entry name" value="Ribonuclease H-like"/>
    <property type="match status" value="1"/>
</dbReference>
<evidence type="ECO:0000313" key="4">
    <source>
        <dbReference type="Proteomes" id="UP001292094"/>
    </source>
</evidence>
<dbReference type="GO" id="GO:0015074">
    <property type="term" value="P:DNA integration"/>
    <property type="evidence" value="ECO:0007669"/>
    <property type="project" value="InterPro"/>
</dbReference>